<accession>A0A6C7E7X7</accession>
<feature type="transmembrane region" description="Helical" evidence="5">
    <location>
        <begin position="302"/>
        <end position="319"/>
    </location>
</feature>
<keyword evidence="2 5" id="KW-0812">Transmembrane</keyword>
<keyword evidence="3 5" id="KW-1133">Transmembrane helix</keyword>
<dbReference type="CDD" id="cd17321">
    <property type="entry name" value="MFS_MMR_MDR_like"/>
    <property type="match status" value="1"/>
</dbReference>
<evidence type="ECO:0000313" key="7">
    <source>
        <dbReference type="EMBL" id="BAN03764.1"/>
    </source>
</evidence>
<evidence type="ECO:0000256" key="2">
    <source>
        <dbReference type="ARBA" id="ARBA00022692"/>
    </source>
</evidence>
<dbReference type="Gene3D" id="1.20.1720.10">
    <property type="entry name" value="Multidrug resistance protein D"/>
    <property type="match status" value="1"/>
</dbReference>
<evidence type="ECO:0000313" key="8">
    <source>
        <dbReference type="Proteomes" id="UP000011863"/>
    </source>
</evidence>
<evidence type="ECO:0000256" key="4">
    <source>
        <dbReference type="ARBA" id="ARBA00023136"/>
    </source>
</evidence>
<dbReference type="Gene3D" id="1.20.1250.20">
    <property type="entry name" value="MFS general substrate transporter like domains"/>
    <property type="match status" value="1"/>
</dbReference>
<proteinExistence type="predicted"/>
<evidence type="ECO:0000256" key="1">
    <source>
        <dbReference type="ARBA" id="ARBA00004651"/>
    </source>
</evidence>
<protein>
    <submittedName>
        <fullName evidence="7">Putative major facilitator superfamily transporter</fullName>
    </submittedName>
</protein>
<feature type="transmembrane region" description="Helical" evidence="5">
    <location>
        <begin position="137"/>
        <end position="160"/>
    </location>
</feature>
<feature type="domain" description="Major facilitator superfamily (MFS) profile" evidence="6">
    <location>
        <begin position="11"/>
        <end position="456"/>
    </location>
</feature>
<evidence type="ECO:0000256" key="5">
    <source>
        <dbReference type="SAM" id="Phobius"/>
    </source>
</evidence>
<feature type="transmembrane region" description="Helical" evidence="5">
    <location>
        <begin position="357"/>
        <end position="376"/>
    </location>
</feature>
<organism evidence="7 8">
    <name type="scientific">Ilumatobacter coccineus (strain NBRC 103263 / KCTC 29153 / YM16-304)</name>
    <dbReference type="NCBI Taxonomy" id="1313172"/>
    <lineage>
        <taxon>Bacteria</taxon>
        <taxon>Bacillati</taxon>
        <taxon>Actinomycetota</taxon>
        <taxon>Acidimicrobiia</taxon>
        <taxon>Acidimicrobiales</taxon>
        <taxon>Ilumatobacteraceae</taxon>
        <taxon>Ilumatobacter</taxon>
    </lineage>
</organism>
<feature type="transmembrane region" description="Helical" evidence="5">
    <location>
        <begin position="107"/>
        <end position="125"/>
    </location>
</feature>
<gene>
    <name evidence="7" type="ORF">YM304_34500</name>
</gene>
<keyword evidence="8" id="KW-1185">Reference proteome</keyword>
<dbReference type="PANTHER" id="PTHR42718">
    <property type="entry name" value="MAJOR FACILITATOR SUPERFAMILY MULTIDRUG TRANSPORTER MFSC"/>
    <property type="match status" value="1"/>
</dbReference>
<dbReference type="InterPro" id="IPR011701">
    <property type="entry name" value="MFS"/>
</dbReference>
<feature type="transmembrane region" description="Helical" evidence="5">
    <location>
        <begin position="223"/>
        <end position="246"/>
    </location>
</feature>
<dbReference type="GO" id="GO:0022857">
    <property type="term" value="F:transmembrane transporter activity"/>
    <property type="evidence" value="ECO:0007669"/>
    <property type="project" value="InterPro"/>
</dbReference>
<dbReference type="InterPro" id="IPR020846">
    <property type="entry name" value="MFS_dom"/>
</dbReference>
<evidence type="ECO:0000259" key="6">
    <source>
        <dbReference type="PROSITE" id="PS50850"/>
    </source>
</evidence>
<dbReference type="PANTHER" id="PTHR42718:SF48">
    <property type="entry name" value="CONSERVED TWO-DOMAIN MEMBRANE PROTEIN-RELATED"/>
    <property type="match status" value="1"/>
</dbReference>
<dbReference type="AlphaFoldDB" id="A0A6C7E7X7"/>
<feature type="transmembrane region" description="Helical" evidence="5">
    <location>
        <begin position="166"/>
        <end position="186"/>
    </location>
</feature>
<feature type="transmembrane region" description="Helical" evidence="5">
    <location>
        <begin position="331"/>
        <end position="351"/>
    </location>
</feature>
<dbReference type="Pfam" id="PF07690">
    <property type="entry name" value="MFS_1"/>
    <property type="match status" value="1"/>
</dbReference>
<dbReference type="PROSITE" id="PS50850">
    <property type="entry name" value="MFS"/>
    <property type="match status" value="1"/>
</dbReference>
<dbReference type="InterPro" id="IPR036259">
    <property type="entry name" value="MFS_trans_sf"/>
</dbReference>
<feature type="transmembrane region" description="Helical" evidence="5">
    <location>
        <begin position="433"/>
        <end position="451"/>
    </location>
</feature>
<comment type="subcellular location">
    <subcellularLocation>
        <location evidence="1">Cell membrane</location>
        <topology evidence="1">Multi-pass membrane protein</topology>
    </subcellularLocation>
</comment>
<name>A0A6C7E7X7_ILUCY</name>
<feature type="transmembrane region" description="Helical" evidence="5">
    <location>
        <begin position="397"/>
        <end position="418"/>
    </location>
</feature>
<dbReference type="GO" id="GO:0005886">
    <property type="term" value="C:plasma membrane"/>
    <property type="evidence" value="ECO:0007669"/>
    <property type="project" value="UniProtKB-SubCell"/>
</dbReference>
<dbReference type="KEGG" id="aym:YM304_34500"/>
<evidence type="ECO:0000256" key="3">
    <source>
        <dbReference type="ARBA" id="ARBA00022989"/>
    </source>
</evidence>
<dbReference type="SUPFAM" id="SSF103473">
    <property type="entry name" value="MFS general substrate transporter"/>
    <property type="match status" value="2"/>
</dbReference>
<reference evidence="7 8" key="1">
    <citation type="journal article" date="2013" name="Int. J. Syst. Evol. Microbiol.">
        <title>Ilumatobacter nonamiense sp. nov. and Ilumatobacter coccineum sp. nov., isolated from seashore sand.</title>
        <authorList>
            <person name="Matsumoto A."/>
            <person name="Kasai H."/>
            <person name="Matsuo Y."/>
            <person name="Shizuri Y."/>
            <person name="Ichikawa N."/>
            <person name="Fujita N."/>
            <person name="Omura S."/>
            <person name="Takahashi Y."/>
        </authorList>
    </citation>
    <scope>NUCLEOTIDE SEQUENCE [LARGE SCALE GENOMIC DNA]</scope>
    <source>
        <strain evidence="8">NBRC 103263 / KCTC 29153 / YM16-304</strain>
    </source>
</reference>
<feature type="transmembrane region" description="Helical" evidence="5">
    <location>
        <begin position="198"/>
        <end position="217"/>
    </location>
</feature>
<feature type="transmembrane region" description="Helical" evidence="5">
    <location>
        <begin position="78"/>
        <end position="101"/>
    </location>
</feature>
<feature type="transmembrane region" description="Helical" evidence="5">
    <location>
        <begin position="267"/>
        <end position="290"/>
    </location>
</feature>
<dbReference type="EMBL" id="AP012057">
    <property type="protein sequence ID" value="BAN03764.1"/>
    <property type="molecule type" value="Genomic_DNA"/>
</dbReference>
<feature type="transmembrane region" description="Helical" evidence="5">
    <location>
        <begin position="50"/>
        <end position="66"/>
    </location>
</feature>
<dbReference type="Proteomes" id="UP000011863">
    <property type="component" value="Chromosome"/>
</dbReference>
<sequence length="456" mass="47976">MESISSDAWKALAIGAAGFVLVGFNSTATNIAFADIADTFSSVPESTVQFVSSGYFIGTAAFLPLAGRIADRRGRARIFNLGVALFAVSAMLSAFAPNVWVLIGARAFQSVGGALIIPSSLSMVLPMFPAGRRSTAVAAWAAAGPLSAAVAPSLSAAVLQVSSWRWLYFLSGPIGLTVLAIGRRRLREVTEPDGRGRLDTFGAALGTAGIGLVVFAVGKGSDWGWGSGAIVGCFVAAVVFIAAFVVQSIRHPQPMIDFSLFRHQQVWIANVANTFISVTSLSVWLVWPLFLGRVWDYSDLQIGLALTAGPVAAGLMTLVGGRVAERIGPRLPIQFGSVVMVVAIGWCWLFLDDDGSYLTTFLPGVICFGLGWGFSSPTMNSAALEAVPEQAWGTMNAAFNMLRNVAGAIGIAAAVAFIGESDRVDVLAAFDRAWAFLFATTAVGATITLFFSPRRT</sequence>
<keyword evidence="4 5" id="KW-0472">Membrane</keyword>